<keyword evidence="2" id="KW-0472">Membrane</keyword>
<dbReference type="PROSITE" id="PS50092">
    <property type="entry name" value="TSP1"/>
    <property type="match status" value="1"/>
</dbReference>
<protein>
    <recommendedName>
        <fullName evidence="3">EGF-like domain-containing protein</fullName>
    </recommendedName>
</protein>
<keyword evidence="2" id="KW-1133">Transmembrane helix</keyword>
<name>A0A8J4TM11_9TREM</name>
<dbReference type="Proteomes" id="UP000748531">
    <property type="component" value="Unassembled WGS sequence"/>
</dbReference>
<keyword evidence="1" id="KW-0245">EGF-like domain</keyword>
<feature type="disulfide bond" evidence="1">
    <location>
        <begin position="333"/>
        <end position="343"/>
    </location>
</feature>
<dbReference type="SMART" id="SM00209">
    <property type="entry name" value="TSP1"/>
    <property type="match status" value="1"/>
</dbReference>
<evidence type="ECO:0000256" key="2">
    <source>
        <dbReference type="SAM" id="Phobius"/>
    </source>
</evidence>
<dbReference type="InterPro" id="IPR000884">
    <property type="entry name" value="TSP1_rpt"/>
</dbReference>
<accession>A0A8J4TM11</accession>
<dbReference type="SUPFAM" id="SSF82895">
    <property type="entry name" value="TSP-1 type 1 repeat"/>
    <property type="match status" value="1"/>
</dbReference>
<evidence type="ECO:0000313" key="4">
    <source>
        <dbReference type="EMBL" id="KAF5402029.1"/>
    </source>
</evidence>
<feature type="transmembrane region" description="Helical" evidence="2">
    <location>
        <begin position="462"/>
        <end position="484"/>
    </location>
</feature>
<keyword evidence="5" id="KW-1185">Reference proteome</keyword>
<feature type="domain" description="EGF-like" evidence="3">
    <location>
        <begin position="329"/>
        <end position="366"/>
    </location>
</feature>
<dbReference type="OrthoDB" id="5855429at2759"/>
<dbReference type="AlphaFoldDB" id="A0A8J4TM11"/>
<comment type="caution">
    <text evidence="1">Lacks conserved residue(s) required for the propagation of feature annotation.</text>
</comment>
<dbReference type="InterPro" id="IPR000742">
    <property type="entry name" value="EGF"/>
</dbReference>
<evidence type="ECO:0000313" key="5">
    <source>
        <dbReference type="Proteomes" id="UP000748531"/>
    </source>
</evidence>
<dbReference type="InterPro" id="IPR036383">
    <property type="entry name" value="TSP1_rpt_sf"/>
</dbReference>
<organism evidence="4 5">
    <name type="scientific">Paragonimus heterotremus</name>
    <dbReference type="NCBI Taxonomy" id="100268"/>
    <lineage>
        <taxon>Eukaryota</taxon>
        <taxon>Metazoa</taxon>
        <taxon>Spiralia</taxon>
        <taxon>Lophotrochozoa</taxon>
        <taxon>Platyhelminthes</taxon>
        <taxon>Trematoda</taxon>
        <taxon>Digenea</taxon>
        <taxon>Plagiorchiida</taxon>
        <taxon>Troglotremata</taxon>
        <taxon>Troglotrematidae</taxon>
        <taxon>Paragonimus</taxon>
    </lineage>
</organism>
<dbReference type="EMBL" id="LUCH01002075">
    <property type="protein sequence ID" value="KAF5402029.1"/>
    <property type="molecule type" value="Genomic_DNA"/>
</dbReference>
<proteinExistence type="predicted"/>
<feature type="disulfide bond" evidence="1">
    <location>
        <begin position="356"/>
        <end position="365"/>
    </location>
</feature>
<keyword evidence="2" id="KW-0812">Transmembrane</keyword>
<evidence type="ECO:0000259" key="3">
    <source>
        <dbReference type="PROSITE" id="PS50026"/>
    </source>
</evidence>
<dbReference type="Gene3D" id="2.20.100.10">
    <property type="entry name" value="Thrombospondin type-1 (TSP1) repeat"/>
    <property type="match status" value="1"/>
</dbReference>
<dbReference type="PROSITE" id="PS00022">
    <property type="entry name" value="EGF_1"/>
    <property type="match status" value="2"/>
</dbReference>
<dbReference type="SMART" id="SM00181">
    <property type="entry name" value="EGF"/>
    <property type="match status" value="2"/>
</dbReference>
<gene>
    <name evidence="4" type="ORF">PHET_04281</name>
</gene>
<comment type="caution">
    <text evidence="4">The sequence shown here is derived from an EMBL/GenBank/DDBJ whole genome shotgun (WGS) entry which is preliminary data.</text>
</comment>
<sequence>MNHPQSRAQRMGLQPTDRFLDRNNLTVWPDVTVSLTNLIKTYIEAGLTTEDNSSVASLTWHTLMKSALKVSGSPKQYFLGRLIEDEKTLLDDGRLLDAHKEFYIEFRNEQLHTKRSDMLEPFFMYAMRGWKLFYLLAVASFQNLYITAQNLPLSVNPTYMTPSDIHDTWSLTFIDEFCRMTHPCTTEPCVSIPYTSSAKCTPLGTKWYEFSCSCQPNFKWIQPPTSIGHCQTDDNCSAYCDPVGTRRCDVIENKQFCVCRPTHMGPTCNKKRDPCLELSNQAEVPGNTSCNAAQGGKCIGIPGTNTYSCICPTSYTSDPSYLLPNCLALKDRCLAIICVQGDCISSKDGQETHCICPDEAYGEHCELTRGKWAQWSPWSECSPNCGVSEYQRRVRTRDCLGEACRGGEGHLQMEMCVTMPCPDETLALARQGRSEEIGELKVQMLQAQAARCVKLVGAVAEALILISCVFAAIAATAMAATVHLM</sequence>
<evidence type="ECO:0000256" key="1">
    <source>
        <dbReference type="PROSITE-ProRule" id="PRU00076"/>
    </source>
</evidence>
<reference evidence="4" key="1">
    <citation type="submission" date="2019-05" db="EMBL/GenBank/DDBJ databases">
        <title>Annotation for the trematode Paragonimus heterotremus.</title>
        <authorList>
            <person name="Choi Y.-J."/>
        </authorList>
    </citation>
    <scope>NUCLEOTIDE SEQUENCE</scope>
    <source>
        <strain evidence="4">LC</strain>
    </source>
</reference>
<keyword evidence="1" id="KW-1015">Disulfide bond</keyword>
<dbReference type="PROSITE" id="PS50026">
    <property type="entry name" value="EGF_3"/>
    <property type="match status" value="1"/>
</dbReference>